<protein>
    <recommendedName>
        <fullName evidence="3">Avirulence D protein (AvrD)</fullName>
    </recommendedName>
</protein>
<evidence type="ECO:0008006" key="3">
    <source>
        <dbReference type="Google" id="ProtNLM"/>
    </source>
</evidence>
<dbReference type="OrthoDB" id="4919083at2"/>
<dbReference type="EMBL" id="CP023699">
    <property type="protein sequence ID" value="QEU91237.1"/>
    <property type="molecule type" value="Genomic_DNA"/>
</dbReference>
<name>A0A5J6G8D6_STRKN</name>
<dbReference type="Proteomes" id="UP000325529">
    <property type="component" value="Chromosome"/>
</dbReference>
<gene>
    <name evidence="1" type="ORF">CP970_10380</name>
</gene>
<dbReference type="RefSeq" id="WP_055547476.1">
    <property type="nucleotide sequence ID" value="NZ_CP023699.1"/>
</dbReference>
<dbReference type="InterPro" id="IPR008799">
    <property type="entry name" value="Pseudomon_AvrD"/>
</dbReference>
<keyword evidence="2" id="KW-1185">Reference proteome</keyword>
<dbReference type="KEGG" id="ska:CP970_10380"/>
<accession>A0A5J6G8D6</accession>
<reference evidence="1 2" key="1">
    <citation type="submission" date="2017-09" db="EMBL/GenBank/DDBJ databases">
        <authorList>
            <person name="Lee N."/>
            <person name="Cho B.-K."/>
        </authorList>
    </citation>
    <scope>NUCLEOTIDE SEQUENCE [LARGE SCALE GENOMIC DNA]</scope>
    <source>
        <strain evidence="1 2">ATCC 12853</strain>
    </source>
</reference>
<evidence type="ECO:0000313" key="1">
    <source>
        <dbReference type="EMBL" id="QEU91237.1"/>
    </source>
</evidence>
<sequence length="337" mass="36669">MQGTTITRERFRLDSVDDALGNRRGRFFGEGFKRVTHGLEAISVRPADTSAPGGVEATAGIRIPGVWSRKGESHQRPHLSTIDAMQFAAQLTGLYAAHVHDLPPSGHFVVRSLCVKAGCTPDEEFLDRFPVSAQHESTLELPGTNRLLTTMDCRIGSMTVRVEAEHSAAAAPVRTEGFYAHPEYLPGGWNDAPYGASHHTRHQYLLDVAGDADCLSADAELRITEAPDVPGAHDATAREPLEPTMVDLFVAALQLGQVLLYRLDGLDRATSNTLWMRGTTITPADEEPAPPAHDRRLRVVLARPNELPTAQGTWRAARIQATYGGLRLACNVAHLLP</sequence>
<dbReference type="Pfam" id="PF05655">
    <property type="entry name" value="AvrD"/>
    <property type="match status" value="1"/>
</dbReference>
<evidence type="ECO:0000313" key="2">
    <source>
        <dbReference type="Proteomes" id="UP000325529"/>
    </source>
</evidence>
<proteinExistence type="predicted"/>
<dbReference type="AlphaFoldDB" id="A0A5J6G8D6"/>
<organism evidence="1 2">
    <name type="scientific">Streptomyces kanamyceticus</name>
    <dbReference type="NCBI Taxonomy" id="1967"/>
    <lineage>
        <taxon>Bacteria</taxon>
        <taxon>Bacillati</taxon>
        <taxon>Actinomycetota</taxon>
        <taxon>Actinomycetes</taxon>
        <taxon>Kitasatosporales</taxon>
        <taxon>Streptomycetaceae</taxon>
        <taxon>Streptomyces</taxon>
    </lineage>
</organism>